<feature type="non-terminal residue" evidence="1">
    <location>
        <position position="1"/>
    </location>
</feature>
<dbReference type="EMBL" id="MCFA01000031">
    <property type="protein sequence ID" value="ORY14641.1"/>
    <property type="molecule type" value="Genomic_DNA"/>
</dbReference>
<name>A0A1Y1ZWM5_9PLEO</name>
<dbReference type="InterPro" id="IPR008547">
    <property type="entry name" value="DUF829_TMEM53"/>
</dbReference>
<gene>
    <name evidence="1" type="ORF">BCR34DRAFT_461135</name>
</gene>
<dbReference type="Proteomes" id="UP000193144">
    <property type="component" value="Unassembled WGS sequence"/>
</dbReference>
<dbReference type="OrthoDB" id="77878at2759"/>
<sequence>KTKRIFYFASKANQNTPLQDVISHSKEAEERGWDVDLHVWNDTAHCNHLGKHEEEYSGAVRSMW</sequence>
<evidence type="ECO:0000313" key="2">
    <source>
        <dbReference type="Proteomes" id="UP000193144"/>
    </source>
</evidence>
<dbReference type="AlphaFoldDB" id="A0A1Y1ZWM5"/>
<dbReference type="Pfam" id="PF05705">
    <property type="entry name" value="DUF829"/>
    <property type="match status" value="1"/>
</dbReference>
<keyword evidence="2" id="KW-1185">Reference proteome</keyword>
<evidence type="ECO:0000313" key="1">
    <source>
        <dbReference type="EMBL" id="ORY14641.1"/>
    </source>
</evidence>
<protein>
    <submittedName>
        <fullName evidence="1">Uncharacterized protein</fullName>
    </submittedName>
</protein>
<organism evidence="1 2">
    <name type="scientific">Clohesyomyces aquaticus</name>
    <dbReference type="NCBI Taxonomy" id="1231657"/>
    <lineage>
        <taxon>Eukaryota</taxon>
        <taxon>Fungi</taxon>
        <taxon>Dikarya</taxon>
        <taxon>Ascomycota</taxon>
        <taxon>Pezizomycotina</taxon>
        <taxon>Dothideomycetes</taxon>
        <taxon>Pleosporomycetidae</taxon>
        <taxon>Pleosporales</taxon>
        <taxon>Lindgomycetaceae</taxon>
        <taxon>Clohesyomyces</taxon>
    </lineage>
</organism>
<reference evidence="1 2" key="1">
    <citation type="submission" date="2016-07" db="EMBL/GenBank/DDBJ databases">
        <title>Pervasive Adenine N6-methylation of Active Genes in Fungi.</title>
        <authorList>
            <consortium name="DOE Joint Genome Institute"/>
            <person name="Mondo S.J."/>
            <person name="Dannebaum R.O."/>
            <person name="Kuo R.C."/>
            <person name="Labutti K."/>
            <person name="Haridas S."/>
            <person name="Kuo A."/>
            <person name="Salamov A."/>
            <person name="Ahrendt S.R."/>
            <person name="Lipzen A."/>
            <person name="Sullivan W."/>
            <person name="Andreopoulos W.B."/>
            <person name="Clum A."/>
            <person name="Lindquist E."/>
            <person name="Daum C."/>
            <person name="Ramamoorthy G.K."/>
            <person name="Gryganskyi A."/>
            <person name="Culley D."/>
            <person name="Magnuson J.K."/>
            <person name="James T.Y."/>
            <person name="O'Malley M.A."/>
            <person name="Stajich J.E."/>
            <person name="Spatafora J.W."/>
            <person name="Visel A."/>
            <person name="Grigoriev I.V."/>
        </authorList>
    </citation>
    <scope>NUCLEOTIDE SEQUENCE [LARGE SCALE GENOMIC DNA]</scope>
    <source>
        <strain evidence="1 2">CBS 115471</strain>
    </source>
</reference>
<feature type="non-terminal residue" evidence="1">
    <location>
        <position position="64"/>
    </location>
</feature>
<comment type="caution">
    <text evidence="1">The sequence shown here is derived from an EMBL/GenBank/DDBJ whole genome shotgun (WGS) entry which is preliminary data.</text>
</comment>
<accession>A0A1Y1ZWM5</accession>
<proteinExistence type="predicted"/>